<feature type="compositionally biased region" description="Basic and acidic residues" evidence="2">
    <location>
        <begin position="220"/>
        <end position="235"/>
    </location>
</feature>
<accession>A0A0M0BMP6</accession>
<evidence type="ECO:0000313" key="5">
    <source>
        <dbReference type="Proteomes" id="UP000037210"/>
    </source>
</evidence>
<dbReference type="EMBL" id="LFWZ01000049">
    <property type="protein sequence ID" value="KON29852.1"/>
    <property type="molecule type" value="Genomic_DNA"/>
</dbReference>
<dbReference type="AlphaFoldDB" id="A0A0M0BMP6"/>
<gene>
    <name evidence="4" type="ORF">AC482_05335</name>
</gene>
<comment type="caution">
    <text evidence="4">The sequence shown here is derived from an EMBL/GenBank/DDBJ whole genome shotgun (WGS) entry which is preliminary data.</text>
</comment>
<feature type="transmembrane region" description="Helical" evidence="3">
    <location>
        <begin position="6"/>
        <end position="27"/>
    </location>
</feature>
<evidence type="ECO:0000256" key="3">
    <source>
        <dbReference type="SAM" id="Phobius"/>
    </source>
</evidence>
<sequence>MASLPLNDLLIGMGAIGVAAVAIYLFVRASGGWSRKGQSEPESETTAKEAAPPRTLPPDLEGIGPQLPRAGHRLGPSDVERARSSLRTLTLQRELLSMILKRLFEAEDEGEITREERLSLSKGYEAELKSLGEELKRAELIVALNELESIRDDILKRFEATLNETQSRIDSIIKELKLEAPGEAPAKAPTRRRRPRKTEEPAEAEEEAGEEEAEEEEEKPEPPRRRRSEVEEKVEQLRREVLKELEELEKLEIEA</sequence>
<feature type="compositionally biased region" description="Acidic residues" evidence="2">
    <location>
        <begin position="201"/>
        <end position="219"/>
    </location>
</feature>
<feature type="region of interest" description="Disordered" evidence="2">
    <location>
        <begin position="33"/>
        <end position="76"/>
    </location>
</feature>
<feature type="region of interest" description="Disordered" evidence="2">
    <location>
        <begin position="180"/>
        <end position="235"/>
    </location>
</feature>
<dbReference type="Proteomes" id="UP000037210">
    <property type="component" value="Unassembled WGS sequence"/>
</dbReference>
<keyword evidence="3" id="KW-0812">Transmembrane</keyword>
<evidence type="ECO:0000256" key="2">
    <source>
        <dbReference type="SAM" id="MobiDB-lite"/>
    </source>
</evidence>
<organism evidence="4 5">
    <name type="scientific">miscellaneous Crenarchaeota group-15 archaeon DG-45</name>
    <dbReference type="NCBI Taxonomy" id="1685127"/>
    <lineage>
        <taxon>Archaea</taxon>
        <taxon>Candidatus Bathyarchaeota</taxon>
        <taxon>MCG-15</taxon>
    </lineage>
</organism>
<evidence type="ECO:0000256" key="1">
    <source>
        <dbReference type="SAM" id="Coils"/>
    </source>
</evidence>
<keyword evidence="1" id="KW-0175">Coiled coil</keyword>
<reference evidence="4 5" key="1">
    <citation type="submission" date="2015-06" db="EMBL/GenBank/DDBJ databases">
        <title>New insights into the roles of widespread benthic archaea in carbon and nitrogen cycling.</title>
        <authorList>
            <person name="Lazar C.S."/>
            <person name="Baker B.J."/>
            <person name="Seitz K.W."/>
            <person name="Hyde A.S."/>
            <person name="Dick G.J."/>
            <person name="Hinrichs K.-U."/>
            <person name="Teske A.P."/>
        </authorList>
    </citation>
    <scope>NUCLEOTIDE SEQUENCE [LARGE SCALE GENOMIC DNA]</scope>
    <source>
        <strain evidence="4">DG-45</strain>
    </source>
</reference>
<keyword evidence="3" id="KW-0472">Membrane</keyword>
<feature type="coiled-coil region" evidence="1">
    <location>
        <begin position="121"/>
        <end position="175"/>
    </location>
</feature>
<keyword evidence="3" id="KW-1133">Transmembrane helix</keyword>
<proteinExistence type="predicted"/>
<name>A0A0M0BMP6_9ARCH</name>
<protein>
    <submittedName>
        <fullName evidence="4">Uncharacterized protein</fullName>
    </submittedName>
</protein>
<evidence type="ECO:0000313" key="4">
    <source>
        <dbReference type="EMBL" id="KON29852.1"/>
    </source>
</evidence>